<evidence type="ECO:0000259" key="8">
    <source>
        <dbReference type="Pfam" id="PF01435"/>
    </source>
</evidence>
<dbReference type="Pfam" id="PF01435">
    <property type="entry name" value="Peptidase_M48"/>
    <property type="match status" value="1"/>
</dbReference>
<gene>
    <name evidence="9" type="ORF">JX360_09640</name>
</gene>
<evidence type="ECO:0000256" key="3">
    <source>
        <dbReference type="ARBA" id="ARBA00022801"/>
    </source>
</evidence>
<dbReference type="Proteomes" id="UP000830835">
    <property type="component" value="Unassembled WGS sequence"/>
</dbReference>
<sequence>MIHLGMLLLGLGLSWLWRAQVRIDSRSTWSQRWQWAWIHFLVPPLFLVMTALALAWMGPWGQMAGTGGWFCYGCALALLVLAAGVALHWVWEYGRSCRRTRLQALTELNLQGSEGSPSPAYVLDLEAPFAAQVGVWRSQLVVSRGLLQQLDQEHLQAVLAHEEAHRYYRDTLWMFGLGWLRRLTQWLPHTEALWQELLTLRELRADRWAAQRVDPLVLGEALLQVVGYGVIEPSTAGWVGFALEVQPDFGQRLQERIDALLQEAPEEPSPSLRMGGWAWFGLALLPLLVIPFHV</sequence>
<feature type="transmembrane region" description="Helical" evidence="7">
    <location>
        <begin position="69"/>
        <end position="91"/>
    </location>
</feature>
<keyword evidence="4 6" id="KW-0862">Zinc</keyword>
<keyword evidence="5 6" id="KW-0482">Metalloprotease</keyword>
<keyword evidence="7" id="KW-0472">Membrane</keyword>
<evidence type="ECO:0000256" key="2">
    <source>
        <dbReference type="ARBA" id="ARBA00022723"/>
    </source>
</evidence>
<evidence type="ECO:0000256" key="7">
    <source>
        <dbReference type="SAM" id="Phobius"/>
    </source>
</evidence>
<name>A0ABT0CBL4_THEVL</name>
<dbReference type="RefSeq" id="WP_244350443.1">
    <property type="nucleotide sequence ID" value="NZ_JAFIRA010000022.1"/>
</dbReference>
<dbReference type="PANTHER" id="PTHR34978">
    <property type="entry name" value="POSSIBLE SENSOR-TRANSDUCER PROTEIN BLAR"/>
    <property type="match status" value="1"/>
</dbReference>
<protein>
    <submittedName>
        <fullName evidence="9">M56 family metallopeptidase</fullName>
    </submittedName>
</protein>
<dbReference type="EMBL" id="JAFIRA010000022">
    <property type="protein sequence ID" value="MCJ2543165.1"/>
    <property type="molecule type" value="Genomic_DNA"/>
</dbReference>
<feature type="domain" description="Peptidase M48" evidence="8">
    <location>
        <begin position="128"/>
        <end position="184"/>
    </location>
</feature>
<keyword evidence="3 6" id="KW-0378">Hydrolase</keyword>
<dbReference type="InterPro" id="IPR001915">
    <property type="entry name" value="Peptidase_M48"/>
</dbReference>
<keyword evidence="2" id="KW-0479">Metal-binding</keyword>
<evidence type="ECO:0000313" key="10">
    <source>
        <dbReference type="Proteomes" id="UP000830835"/>
    </source>
</evidence>
<comment type="cofactor">
    <cofactor evidence="6">
        <name>Zn(2+)</name>
        <dbReference type="ChEBI" id="CHEBI:29105"/>
    </cofactor>
    <text evidence="6">Binds 1 zinc ion per subunit.</text>
</comment>
<feature type="transmembrane region" description="Helical" evidence="7">
    <location>
        <begin position="37"/>
        <end position="57"/>
    </location>
</feature>
<dbReference type="Gene3D" id="3.30.2010.10">
    <property type="entry name" value="Metalloproteases ('zincins'), catalytic domain"/>
    <property type="match status" value="1"/>
</dbReference>
<keyword evidence="7" id="KW-1133">Transmembrane helix</keyword>
<accession>A0ABT0CBL4</accession>
<dbReference type="PANTHER" id="PTHR34978:SF3">
    <property type="entry name" value="SLR0241 PROTEIN"/>
    <property type="match status" value="1"/>
</dbReference>
<comment type="similarity">
    <text evidence="6">Belongs to the peptidase M48 family.</text>
</comment>
<organism evidence="9 10">
    <name type="scientific">Thermostichus vulcanus str. 'Rupite'</name>
    <dbReference type="NCBI Taxonomy" id="2813851"/>
    <lineage>
        <taxon>Bacteria</taxon>
        <taxon>Bacillati</taxon>
        <taxon>Cyanobacteriota</taxon>
        <taxon>Cyanophyceae</taxon>
        <taxon>Thermostichales</taxon>
        <taxon>Thermostichaceae</taxon>
        <taxon>Thermostichus</taxon>
    </lineage>
</organism>
<evidence type="ECO:0000256" key="5">
    <source>
        <dbReference type="ARBA" id="ARBA00023049"/>
    </source>
</evidence>
<proteinExistence type="inferred from homology"/>
<evidence type="ECO:0000313" key="9">
    <source>
        <dbReference type="EMBL" id="MCJ2543165.1"/>
    </source>
</evidence>
<evidence type="ECO:0000256" key="4">
    <source>
        <dbReference type="ARBA" id="ARBA00022833"/>
    </source>
</evidence>
<keyword evidence="7" id="KW-0812">Transmembrane</keyword>
<dbReference type="InterPro" id="IPR052173">
    <property type="entry name" value="Beta-lactam_resp_regulator"/>
</dbReference>
<evidence type="ECO:0000256" key="6">
    <source>
        <dbReference type="RuleBase" id="RU003983"/>
    </source>
</evidence>
<keyword evidence="1 6" id="KW-0645">Protease</keyword>
<keyword evidence="10" id="KW-1185">Reference proteome</keyword>
<evidence type="ECO:0000256" key="1">
    <source>
        <dbReference type="ARBA" id="ARBA00022670"/>
    </source>
</evidence>
<dbReference type="CDD" id="cd07326">
    <property type="entry name" value="M56_BlaR1_MecR1_like"/>
    <property type="match status" value="1"/>
</dbReference>
<reference evidence="9" key="1">
    <citation type="submission" date="2021-02" db="EMBL/GenBank/DDBJ databases">
        <title>The CRISPR/cas machinery reduction and long-range gene transfer in the hot spring cyanobacterium Synechococcus.</title>
        <authorList>
            <person name="Dvorak P."/>
            <person name="Jahodarova E."/>
            <person name="Hasler P."/>
            <person name="Poulickova A."/>
        </authorList>
    </citation>
    <scope>NUCLEOTIDE SEQUENCE</scope>
    <source>
        <strain evidence="9">Rupite</strain>
    </source>
</reference>
<comment type="caution">
    <text evidence="9">The sequence shown here is derived from an EMBL/GenBank/DDBJ whole genome shotgun (WGS) entry which is preliminary data.</text>
</comment>